<feature type="domain" description="Cytidyltransferase-like" evidence="1">
    <location>
        <begin position="151"/>
        <end position="286"/>
    </location>
</feature>
<proteinExistence type="predicted"/>
<organism evidence="2 3">
    <name type="scientific">Albugo candida</name>
    <dbReference type="NCBI Taxonomy" id="65357"/>
    <lineage>
        <taxon>Eukaryota</taxon>
        <taxon>Sar</taxon>
        <taxon>Stramenopiles</taxon>
        <taxon>Oomycota</taxon>
        <taxon>Peronosporomycetes</taxon>
        <taxon>Albuginales</taxon>
        <taxon>Albuginaceae</taxon>
        <taxon>Albugo</taxon>
    </lineage>
</organism>
<evidence type="ECO:0000313" key="2">
    <source>
        <dbReference type="EMBL" id="CCI44839.1"/>
    </source>
</evidence>
<reference evidence="2 3" key="1">
    <citation type="submission" date="2012-05" db="EMBL/GenBank/DDBJ databases">
        <title>Recombination and specialization in a pathogen metapopulation.</title>
        <authorList>
            <person name="Gardiner A."/>
            <person name="Kemen E."/>
            <person name="Schultz-Larsen T."/>
            <person name="MacLean D."/>
            <person name="Van Oosterhout C."/>
            <person name="Jones J.D.G."/>
        </authorList>
    </citation>
    <scope>NUCLEOTIDE SEQUENCE [LARGE SCALE GENOMIC DNA]</scope>
    <source>
        <strain evidence="2 3">Ac Nc2</strain>
    </source>
</reference>
<evidence type="ECO:0000313" key="3">
    <source>
        <dbReference type="Proteomes" id="UP000053237"/>
    </source>
</evidence>
<dbReference type="Proteomes" id="UP000053237">
    <property type="component" value="Unassembled WGS sequence"/>
</dbReference>
<dbReference type="InParanoid" id="A0A024GDS1"/>
<dbReference type="Gene3D" id="3.40.50.620">
    <property type="entry name" value="HUPs"/>
    <property type="match status" value="1"/>
</dbReference>
<dbReference type="InterPro" id="IPR004821">
    <property type="entry name" value="Cyt_trans-like"/>
</dbReference>
<accession>A0A024GDS1</accession>
<dbReference type="NCBIfam" id="TIGR00125">
    <property type="entry name" value="cyt_tran_rel"/>
    <property type="match status" value="1"/>
</dbReference>
<protein>
    <recommendedName>
        <fullName evidence="1">Cytidyltransferase-like domain-containing protein</fullName>
    </recommendedName>
</protein>
<sequence>MITKALNDASKAVYIYVTGPREHKTLTYISELYSSVWDLAVSSGKTILGNLNYFSSWYTLGLDANIGIIYGEEETFDLTEINSERCSINGIEPLMYQSLYPLTLKYVRPEFHYFEDDEADLSPRDTVRAVPSRSAIFHPTDSALFVFGQVMIGGTFDHLHNGHKKLLGLAVSICKNHLVVGVTAAHMLKHKKYPQVVESEEKRRAGVMNFISFLNSSITVEVVMIDDAFGPTITFPGKAALVVSTETVDAVSEISAIRSRLGFLPLHIFVCQRTETSTMSSTFIREIIAKDQL</sequence>
<dbReference type="STRING" id="65357.A0A024GDS1"/>
<evidence type="ECO:0000259" key="1">
    <source>
        <dbReference type="Pfam" id="PF01467"/>
    </source>
</evidence>
<comment type="caution">
    <text evidence="2">The sequence shown here is derived from an EMBL/GenBank/DDBJ whole genome shotgun (WGS) entry which is preliminary data.</text>
</comment>
<gene>
    <name evidence="2" type="ORF">BN9_056630</name>
</gene>
<name>A0A024GDS1_9STRA</name>
<dbReference type="EMBL" id="CAIX01000080">
    <property type="protein sequence ID" value="CCI44839.1"/>
    <property type="molecule type" value="Genomic_DNA"/>
</dbReference>
<dbReference type="GO" id="GO:0003824">
    <property type="term" value="F:catalytic activity"/>
    <property type="evidence" value="ECO:0007669"/>
    <property type="project" value="InterPro"/>
</dbReference>
<dbReference type="OrthoDB" id="330671at2759"/>
<dbReference type="Pfam" id="PF01467">
    <property type="entry name" value="CTP_transf_like"/>
    <property type="match status" value="1"/>
</dbReference>
<dbReference type="SUPFAM" id="SSF52374">
    <property type="entry name" value="Nucleotidylyl transferase"/>
    <property type="match status" value="1"/>
</dbReference>
<dbReference type="AlphaFoldDB" id="A0A024GDS1"/>
<keyword evidence="3" id="KW-1185">Reference proteome</keyword>
<dbReference type="InterPro" id="IPR014729">
    <property type="entry name" value="Rossmann-like_a/b/a_fold"/>
</dbReference>